<dbReference type="Pfam" id="PF25225">
    <property type="entry name" value="DUF7843"/>
    <property type="match status" value="1"/>
</dbReference>
<feature type="domain" description="DUF7840" evidence="4">
    <location>
        <begin position="378"/>
        <end position="591"/>
    </location>
</feature>
<evidence type="ECO:0000313" key="6">
    <source>
        <dbReference type="EMBL" id="ORE89102.1"/>
    </source>
</evidence>
<reference evidence="6 7" key="1">
    <citation type="submission" date="2013-04" db="EMBL/GenBank/DDBJ databases">
        <title>Oceanococcus atlanticus 22II-S10r2 Genome Sequencing.</title>
        <authorList>
            <person name="Lai Q."/>
            <person name="Li G."/>
            <person name="Shao Z."/>
        </authorList>
    </citation>
    <scope>NUCLEOTIDE SEQUENCE [LARGE SCALE GENOMIC DNA]</scope>
    <source>
        <strain evidence="6 7">22II-S10r2</strain>
    </source>
</reference>
<evidence type="ECO:0000256" key="1">
    <source>
        <dbReference type="SAM" id="MobiDB-lite"/>
    </source>
</evidence>
<feature type="chain" id="PRO_5012666012" evidence="2">
    <location>
        <begin position="25"/>
        <end position="594"/>
    </location>
</feature>
<dbReference type="OrthoDB" id="9759948at2"/>
<keyword evidence="2" id="KW-0732">Signal</keyword>
<proteinExistence type="predicted"/>
<dbReference type="EMBL" id="AQQV01000001">
    <property type="protein sequence ID" value="ORE89102.1"/>
    <property type="molecule type" value="Genomic_DNA"/>
</dbReference>
<evidence type="ECO:0000313" key="7">
    <source>
        <dbReference type="Proteomes" id="UP000192342"/>
    </source>
</evidence>
<name>A0A1Y1SHE9_9GAMM</name>
<evidence type="ECO:0000256" key="2">
    <source>
        <dbReference type="SAM" id="SignalP"/>
    </source>
</evidence>
<dbReference type="RefSeq" id="WP_083559918.1">
    <property type="nucleotide sequence ID" value="NZ_AQQV01000001.1"/>
</dbReference>
<feature type="signal peptide" evidence="2">
    <location>
        <begin position="1"/>
        <end position="24"/>
    </location>
</feature>
<evidence type="ECO:0000259" key="4">
    <source>
        <dbReference type="Pfam" id="PF25222"/>
    </source>
</evidence>
<organism evidence="6 7">
    <name type="scientific">Oceanococcus atlanticus</name>
    <dbReference type="NCBI Taxonomy" id="1317117"/>
    <lineage>
        <taxon>Bacteria</taxon>
        <taxon>Pseudomonadati</taxon>
        <taxon>Pseudomonadota</taxon>
        <taxon>Gammaproteobacteria</taxon>
        <taxon>Chromatiales</taxon>
        <taxon>Oceanococcaceae</taxon>
        <taxon>Oceanococcus</taxon>
    </lineage>
</organism>
<dbReference type="InterPro" id="IPR057165">
    <property type="entry name" value="DUF7843"/>
</dbReference>
<feature type="domain" description="DUF7843" evidence="5">
    <location>
        <begin position="29"/>
        <end position="90"/>
    </location>
</feature>
<dbReference type="Proteomes" id="UP000192342">
    <property type="component" value="Unassembled WGS sequence"/>
</dbReference>
<evidence type="ECO:0000259" key="3">
    <source>
        <dbReference type="Pfam" id="PF13387"/>
    </source>
</evidence>
<keyword evidence="7" id="KW-1185">Reference proteome</keyword>
<dbReference type="InterPro" id="IPR057162">
    <property type="entry name" value="DUF7840"/>
</dbReference>
<protein>
    <submittedName>
        <fullName evidence="6">Uncharacterized protein</fullName>
    </submittedName>
</protein>
<dbReference type="Pfam" id="PF25222">
    <property type="entry name" value="DUF7840"/>
    <property type="match status" value="1"/>
</dbReference>
<gene>
    <name evidence="6" type="ORF">ATO7_04465</name>
</gene>
<sequence>MRDFARRWLAVALFVLPCSVAATPAPSSSAAWLALLHADQDGHSRIDSAGFFISAEGARDPQAEWQATLDGFRDDPALACRYPARWQLMRAHEPQLADLPPDACADYARWRERLGTRGVTLVLASAYLGNPSSTFGHTFLRLDADGSPLLAWAVNFAAQTQDQPGPSYAIKGLAGGYTGRFSLGPYYDKVAEYAYLEQRNLWEYPLKLDAAALDRLLAHLWELQHAGFDYFFLDENCSFQLLALIQASRPELPLTRGFDLFAAPVDTIRRLQAHGLIDAVAYRPALRDTLEGRLQQLDAEQQAAVQAILKSPGAVLPEQPRVLDVVADLARYRSAVGVLGRRPDAARKARWLALEEQALSTRSGLQQASGWLPAPAPPAPDQSHLSQRLGAGGLALDGVSQLVLDWRPALHDLLDGAYGLAADSEIAILDTQLSVRSGTWRLQRLSLIDVRSLPPRDAWFSPWSWQVAAGYRRDLADGQGLWRLAGGLGLSRTLGVSASLLGQAAAVLGEGGQRGLEYGAELVLRERWHANAPWQISVQHTRRVGRIVGDGDDRTWLRVGQHWQINPRWGLRVQFAHEHRSRRDVLEAQLMRYF</sequence>
<dbReference type="Pfam" id="PF13387">
    <property type="entry name" value="Lnb_N"/>
    <property type="match status" value="1"/>
</dbReference>
<feature type="region of interest" description="Disordered" evidence="1">
    <location>
        <begin position="367"/>
        <end position="386"/>
    </location>
</feature>
<feature type="domain" description="Lnb N-terminal periplasmic" evidence="3">
    <location>
        <begin position="107"/>
        <end position="272"/>
    </location>
</feature>
<dbReference type="InterPro" id="IPR025178">
    <property type="entry name" value="Lnb_N"/>
</dbReference>
<evidence type="ECO:0000259" key="5">
    <source>
        <dbReference type="Pfam" id="PF25225"/>
    </source>
</evidence>
<comment type="caution">
    <text evidence="6">The sequence shown here is derived from an EMBL/GenBank/DDBJ whole genome shotgun (WGS) entry which is preliminary data.</text>
</comment>
<dbReference type="STRING" id="1317117.ATO7_04465"/>
<accession>A0A1Y1SHE9</accession>
<dbReference type="AlphaFoldDB" id="A0A1Y1SHE9"/>